<evidence type="ECO:0000256" key="2">
    <source>
        <dbReference type="ARBA" id="ARBA00007362"/>
    </source>
</evidence>
<comment type="subcellular location">
    <subcellularLocation>
        <location evidence="1">Cell membrane</location>
        <topology evidence="1">Multi-pass membrane protein</topology>
    </subcellularLocation>
</comment>
<organism evidence="9 10">
    <name type="scientific">Lutispora saccharofermentans</name>
    <dbReference type="NCBI Taxonomy" id="3024236"/>
    <lineage>
        <taxon>Bacteria</taxon>
        <taxon>Bacillati</taxon>
        <taxon>Bacillota</taxon>
        <taxon>Clostridia</taxon>
        <taxon>Lutisporales</taxon>
        <taxon>Lutisporaceae</taxon>
        <taxon>Lutispora</taxon>
    </lineage>
</organism>
<dbReference type="InterPro" id="IPR037185">
    <property type="entry name" value="EmrE-like"/>
</dbReference>
<evidence type="ECO:0000256" key="5">
    <source>
        <dbReference type="ARBA" id="ARBA00022989"/>
    </source>
</evidence>
<feature type="transmembrane region" description="Helical" evidence="7">
    <location>
        <begin position="184"/>
        <end position="204"/>
    </location>
</feature>
<reference evidence="9 10" key="1">
    <citation type="submission" date="2021-10" db="EMBL/GenBank/DDBJ databases">
        <title>Lutispora strain m25 sp. nov., a thermophilic, non-spore-forming bacterium isolated from a lab-scale methanogenic bioreactor digesting anaerobic sludge.</title>
        <authorList>
            <person name="El Houari A."/>
            <person name="Mcdonald J."/>
        </authorList>
    </citation>
    <scope>NUCLEOTIDE SEQUENCE [LARGE SCALE GENOMIC DNA]</scope>
    <source>
        <strain evidence="10">m25</strain>
    </source>
</reference>
<keyword evidence="3" id="KW-1003">Cell membrane</keyword>
<sequence length="292" mass="31632">MAELDSKALELKRYRAYTELLFTAFGWALSTILIKMYIGAVPPYHLLMGRFVIGTLFIFALQPKNVMRIKKQDLKIGIPLGILVFGAYSFGVVCLKYTSASKSGFLVSLSVLFIPLVDTMIKKAAPSRWTIISVGMSMIGMSLISGINGGGFNFGDLLAVGSSVVYTAYILALDKYGKYIEDTLLTLIQLGVVAVFSILTVVFFEGFSMAYIKEALLPILIIGVLCTGMVTLCQTRAQKIASPESAGILFLGEPLFTLIMAHFVLNETIVFSGVIGGLLILAALVIAVLKKI</sequence>
<dbReference type="SUPFAM" id="SSF103481">
    <property type="entry name" value="Multidrug resistance efflux transporter EmrE"/>
    <property type="match status" value="2"/>
</dbReference>
<comment type="caution">
    <text evidence="9">The sequence shown here is derived from an EMBL/GenBank/DDBJ whole genome shotgun (WGS) entry which is preliminary data.</text>
</comment>
<gene>
    <name evidence="9" type="ORF">LJD61_04185</name>
</gene>
<evidence type="ECO:0000256" key="1">
    <source>
        <dbReference type="ARBA" id="ARBA00004651"/>
    </source>
</evidence>
<accession>A0ABT1NCI7</accession>
<feature type="transmembrane region" description="Helical" evidence="7">
    <location>
        <begin position="99"/>
        <end position="117"/>
    </location>
</feature>
<dbReference type="RefSeq" id="WP_255226262.1">
    <property type="nucleotide sequence ID" value="NZ_JAJEKE010000002.1"/>
</dbReference>
<keyword evidence="6 7" id="KW-0472">Membrane</keyword>
<feature type="transmembrane region" description="Helical" evidence="7">
    <location>
        <begin position="216"/>
        <end position="233"/>
    </location>
</feature>
<keyword evidence="10" id="KW-1185">Reference proteome</keyword>
<feature type="transmembrane region" description="Helical" evidence="7">
    <location>
        <begin position="129"/>
        <end position="148"/>
    </location>
</feature>
<dbReference type="PANTHER" id="PTHR42920:SF5">
    <property type="entry name" value="EAMA DOMAIN-CONTAINING PROTEIN"/>
    <property type="match status" value="1"/>
</dbReference>
<dbReference type="Proteomes" id="UP001651880">
    <property type="component" value="Unassembled WGS sequence"/>
</dbReference>
<proteinExistence type="inferred from homology"/>
<evidence type="ECO:0000256" key="6">
    <source>
        <dbReference type="ARBA" id="ARBA00023136"/>
    </source>
</evidence>
<keyword evidence="4 7" id="KW-0812">Transmembrane</keyword>
<name>A0ABT1NCI7_9FIRM</name>
<evidence type="ECO:0000256" key="7">
    <source>
        <dbReference type="SAM" id="Phobius"/>
    </source>
</evidence>
<comment type="similarity">
    <text evidence="2">Belongs to the EamA transporter family.</text>
</comment>
<feature type="domain" description="EamA" evidence="8">
    <location>
        <begin position="154"/>
        <end position="288"/>
    </location>
</feature>
<dbReference type="EMBL" id="JAJEKE010000002">
    <property type="protein sequence ID" value="MCQ1528744.1"/>
    <property type="molecule type" value="Genomic_DNA"/>
</dbReference>
<evidence type="ECO:0000256" key="3">
    <source>
        <dbReference type="ARBA" id="ARBA00022475"/>
    </source>
</evidence>
<evidence type="ECO:0000259" key="8">
    <source>
        <dbReference type="Pfam" id="PF00892"/>
    </source>
</evidence>
<feature type="transmembrane region" description="Helical" evidence="7">
    <location>
        <begin position="74"/>
        <end position="93"/>
    </location>
</feature>
<evidence type="ECO:0000256" key="4">
    <source>
        <dbReference type="ARBA" id="ARBA00022692"/>
    </source>
</evidence>
<keyword evidence="5 7" id="KW-1133">Transmembrane helix</keyword>
<evidence type="ECO:0000313" key="9">
    <source>
        <dbReference type="EMBL" id="MCQ1528744.1"/>
    </source>
</evidence>
<evidence type="ECO:0000313" key="10">
    <source>
        <dbReference type="Proteomes" id="UP001651880"/>
    </source>
</evidence>
<feature type="transmembrane region" description="Helical" evidence="7">
    <location>
        <begin position="44"/>
        <end position="62"/>
    </location>
</feature>
<feature type="transmembrane region" description="Helical" evidence="7">
    <location>
        <begin position="154"/>
        <end position="172"/>
    </location>
</feature>
<feature type="domain" description="EamA" evidence="8">
    <location>
        <begin position="20"/>
        <end position="145"/>
    </location>
</feature>
<dbReference type="Pfam" id="PF00892">
    <property type="entry name" value="EamA"/>
    <property type="match status" value="2"/>
</dbReference>
<dbReference type="InterPro" id="IPR051258">
    <property type="entry name" value="Diverse_Substrate_Transporter"/>
</dbReference>
<feature type="transmembrane region" description="Helical" evidence="7">
    <location>
        <begin position="20"/>
        <end position="38"/>
    </location>
</feature>
<dbReference type="PANTHER" id="PTHR42920">
    <property type="entry name" value="OS03G0707200 PROTEIN-RELATED"/>
    <property type="match status" value="1"/>
</dbReference>
<protein>
    <submittedName>
        <fullName evidence="9">DMT family transporter</fullName>
    </submittedName>
</protein>
<feature type="transmembrane region" description="Helical" evidence="7">
    <location>
        <begin position="245"/>
        <end position="263"/>
    </location>
</feature>
<dbReference type="InterPro" id="IPR000620">
    <property type="entry name" value="EamA_dom"/>
</dbReference>
<feature type="transmembrane region" description="Helical" evidence="7">
    <location>
        <begin position="269"/>
        <end position="289"/>
    </location>
</feature>